<protein>
    <recommendedName>
        <fullName evidence="3">Phage protein</fullName>
    </recommendedName>
</protein>
<name>A0AAX4ADJ0_LACLC</name>
<gene>
    <name evidence="1" type="ORF">RF668_08665</name>
</gene>
<dbReference type="EMBL" id="CP133787">
    <property type="protein sequence ID" value="WMX69963.1"/>
    <property type="molecule type" value="Genomic_DNA"/>
</dbReference>
<dbReference type="RefSeq" id="WP_269889536.1">
    <property type="nucleotide sequence ID" value="NZ_CP133787.1"/>
</dbReference>
<accession>A0AAX4ADJ0</accession>
<evidence type="ECO:0008006" key="3">
    <source>
        <dbReference type="Google" id="ProtNLM"/>
    </source>
</evidence>
<reference evidence="1" key="1">
    <citation type="journal article" date="2022" name="Microbiol. Spectr.">
        <title>Optimizing Conditions in the Acid Tolerance Test for Potential Probiotics Using Response Surface Methodology.</title>
        <authorList>
            <person name="Ko H.I."/>
            <person name="Jeong C.H."/>
            <person name="Hong S.W."/>
            <person name="Eun J.B."/>
            <person name="Kim T.W."/>
        </authorList>
    </citation>
    <scope>NUCLEOTIDE SEQUENCE</scope>
    <source>
        <strain evidence="1">KCKM 0438</strain>
    </source>
</reference>
<dbReference type="Proteomes" id="UP001254658">
    <property type="component" value="Chromosome"/>
</dbReference>
<evidence type="ECO:0000313" key="2">
    <source>
        <dbReference type="Proteomes" id="UP001254658"/>
    </source>
</evidence>
<dbReference type="AlphaFoldDB" id="A0AAX4ADJ0"/>
<reference evidence="1" key="2">
    <citation type="submission" date="2023-09" db="EMBL/GenBank/DDBJ databases">
        <authorList>
            <person name="Kim T.W."/>
        </authorList>
    </citation>
    <scope>NUCLEOTIDE SEQUENCE</scope>
    <source>
        <strain evidence="1">KCKM 0438</strain>
    </source>
</reference>
<organism evidence="1 2">
    <name type="scientific">Lactococcus lactis subsp. cremoris</name>
    <name type="common">Streptococcus cremoris</name>
    <dbReference type="NCBI Taxonomy" id="1359"/>
    <lineage>
        <taxon>Bacteria</taxon>
        <taxon>Bacillati</taxon>
        <taxon>Bacillota</taxon>
        <taxon>Bacilli</taxon>
        <taxon>Lactobacillales</taxon>
        <taxon>Streptococcaceae</taxon>
        <taxon>Lactococcus</taxon>
    </lineage>
</organism>
<sequence length="44" mass="5315">MKYTVGFMNPFSDADFTWRTFDTIEEAQKFIEQQEKLGYETGWK</sequence>
<evidence type="ECO:0000313" key="1">
    <source>
        <dbReference type="EMBL" id="WMX69963.1"/>
    </source>
</evidence>
<proteinExistence type="predicted"/>